<keyword evidence="3" id="KW-0564">Palmitate</keyword>
<dbReference type="AlphaFoldDB" id="A0A1G9EQG4"/>
<evidence type="ECO:0000256" key="5">
    <source>
        <dbReference type="SAM" id="MobiDB-lite"/>
    </source>
</evidence>
<evidence type="ECO:0000313" key="8">
    <source>
        <dbReference type="EMBL" id="SDK78422.1"/>
    </source>
</evidence>
<evidence type="ECO:0000256" key="6">
    <source>
        <dbReference type="SAM" id="SignalP"/>
    </source>
</evidence>
<dbReference type="OrthoDB" id="5348860at2"/>
<dbReference type="Pfam" id="PF09864">
    <property type="entry name" value="MliC"/>
    <property type="match status" value="1"/>
</dbReference>
<dbReference type="EMBL" id="FNES01000033">
    <property type="protein sequence ID" value="SDK78422.1"/>
    <property type="molecule type" value="Genomic_DNA"/>
</dbReference>
<evidence type="ECO:0000256" key="1">
    <source>
        <dbReference type="ARBA" id="ARBA00022729"/>
    </source>
</evidence>
<accession>A0A1G9EQG4</accession>
<proteinExistence type="predicted"/>
<dbReference type="InterPro" id="IPR036328">
    <property type="entry name" value="MliC_sf"/>
</dbReference>
<dbReference type="RefSeq" id="WP_089689210.1">
    <property type="nucleotide sequence ID" value="NZ_FNES01000033.1"/>
</dbReference>
<evidence type="ECO:0000256" key="4">
    <source>
        <dbReference type="ARBA" id="ARBA00023288"/>
    </source>
</evidence>
<dbReference type="STRING" id="376427.SAMN04487954_1335"/>
<name>A0A1G9EQG4_9GAMM</name>
<sequence>MSFRSSLRPLPRLPLLLAALAAVAGCAATPDEASEPEVSESRTGTLPDETSVVPPKAPLMPSLFFPGGADAFQAWRCTPAQDLVSAVDEKALRLWSAHGAYRLFPAVVASGSRYQQGDLSFWAKGDEAMVESANGRLDCTADMTRSALTRSQRPGVMFHGRGNEPGWTVSLANDAPELSMVLDYGERELALPYRVVEMDNAGGRMKLASGRADRPFSLELEARACFDSMSGKPFPARVTLTIDDETYRGCGQGIAPAD</sequence>
<evidence type="ECO:0000313" key="9">
    <source>
        <dbReference type="Proteomes" id="UP000198525"/>
    </source>
</evidence>
<dbReference type="Proteomes" id="UP000198525">
    <property type="component" value="Unassembled WGS sequence"/>
</dbReference>
<evidence type="ECO:0000256" key="2">
    <source>
        <dbReference type="ARBA" id="ARBA00023136"/>
    </source>
</evidence>
<feature type="signal peptide" evidence="6">
    <location>
        <begin position="1"/>
        <end position="24"/>
    </location>
</feature>
<feature type="region of interest" description="Disordered" evidence="5">
    <location>
        <begin position="30"/>
        <end position="52"/>
    </location>
</feature>
<dbReference type="Gene3D" id="2.40.128.200">
    <property type="match status" value="1"/>
</dbReference>
<keyword evidence="9" id="KW-1185">Reference proteome</keyword>
<feature type="domain" description="C-type lysozyme inhibitor" evidence="7">
    <location>
        <begin position="88"/>
        <end position="132"/>
    </location>
</feature>
<dbReference type="SUPFAM" id="SSF141488">
    <property type="entry name" value="YdhA-like"/>
    <property type="match status" value="1"/>
</dbReference>
<dbReference type="InterPro" id="IPR018660">
    <property type="entry name" value="MliC"/>
</dbReference>
<evidence type="ECO:0000259" key="7">
    <source>
        <dbReference type="Pfam" id="PF09864"/>
    </source>
</evidence>
<organism evidence="8 9">
    <name type="scientific">Billgrantia gudaonensis</name>
    <dbReference type="NCBI Taxonomy" id="376427"/>
    <lineage>
        <taxon>Bacteria</taxon>
        <taxon>Pseudomonadati</taxon>
        <taxon>Pseudomonadota</taxon>
        <taxon>Gammaproteobacteria</taxon>
        <taxon>Oceanospirillales</taxon>
        <taxon>Halomonadaceae</taxon>
        <taxon>Billgrantia</taxon>
    </lineage>
</organism>
<reference evidence="8 9" key="1">
    <citation type="submission" date="2016-10" db="EMBL/GenBank/DDBJ databases">
        <authorList>
            <person name="de Groot N.N."/>
        </authorList>
    </citation>
    <scope>NUCLEOTIDE SEQUENCE [LARGE SCALE GENOMIC DNA]</scope>
    <source>
        <strain evidence="8 9">CGMCC 1.6133</strain>
    </source>
</reference>
<evidence type="ECO:0000256" key="3">
    <source>
        <dbReference type="ARBA" id="ARBA00023139"/>
    </source>
</evidence>
<gene>
    <name evidence="8" type="ORF">SAMN04487954_1335</name>
</gene>
<dbReference type="PROSITE" id="PS51257">
    <property type="entry name" value="PROKAR_LIPOPROTEIN"/>
    <property type="match status" value="1"/>
</dbReference>
<protein>
    <submittedName>
        <fullName evidence="8">Membrane-bound lysozyme-inhibitor of c-type lysozyme</fullName>
    </submittedName>
</protein>
<keyword evidence="2" id="KW-0472">Membrane</keyword>
<keyword evidence="1 6" id="KW-0732">Signal</keyword>
<feature type="chain" id="PRO_5011449928" evidence="6">
    <location>
        <begin position="25"/>
        <end position="258"/>
    </location>
</feature>
<keyword evidence="4" id="KW-0449">Lipoprotein</keyword>